<protein>
    <submittedName>
        <fullName evidence="2">Uncharacterized protein</fullName>
    </submittedName>
</protein>
<accession>A0ABP1PUU3</accession>
<proteinExistence type="predicted"/>
<organism evidence="2 3">
    <name type="scientific">Orchesella dallaii</name>
    <dbReference type="NCBI Taxonomy" id="48710"/>
    <lineage>
        <taxon>Eukaryota</taxon>
        <taxon>Metazoa</taxon>
        <taxon>Ecdysozoa</taxon>
        <taxon>Arthropoda</taxon>
        <taxon>Hexapoda</taxon>
        <taxon>Collembola</taxon>
        <taxon>Entomobryomorpha</taxon>
        <taxon>Entomobryoidea</taxon>
        <taxon>Orchesellidae</taxon>
        <taxon>Orchesellinae</taxon>
        <taxon>Orchesella</taxon>
    </lineage>
</organism>
<feature type="transmembrane region" description="Helical" evidence="1">
    <location>
        <begin position="43"/>
        <end position="69"/>
    </location>
</feature>
<evidence type="ECO:0000313" key="2">
    <source>
        <dbReference type="EMBL" id="CAL8076232.1"/>
    </source>
</evidence>
<sequence length="211" mass="24615">MLTKLQKLACKLHEGLTFYMYPFPLKWDTNYIKLTLNAPTYKLLPWIISSTLVILIWFAHVFTLIWYGLAQPRKDFGTVNVVILLITTAASFGVIVVALISIWNGHATLTGMKEGLEFGQDVYKLMVFPKLAKVCDDHATMIELHQRYVQELFTNGKRRHREGLRDIKRARSMVPMKFRYGGFYWIGKDFMVEYFTLMLLRSFDAVLILDY</sequence>
<dbReference type="EMBL" id="CAXLJM020000011">
    <property type="protein sequence ID" value="CAL8076232.1"/>
    <property type="molecule type" value="Genomic_DNA"/>
</dbReference>
<dbReference type="Proteomes" id="UP001642540">
    <property type="component" value="Unassembled WGS sequence"/>
</dbReference>
<reference evidence="2 3" key="1">
    <citation type="submission" date="2024-08" db="EMBL/GenBank/DDBJ databases">
        <authorList>
            <person name="Cucini C."/>
            <person name="Frati F."/>
        </authorList>
    </citation>
    <scope>NUCLEOTIDE SEQUENCE [LARGE SCALE GENOMIC DNA]</scope>
</reference>
<gene>
    <name evidence="2" type="ORF">ODALV1_LOCUS3402</name>
</gene>
<keyword evidence="1" id="KW-0812">Transmembrane</keyword>
<keyword evidence="1" id="KW-1133">Transmembrane helix</keyword>
<keyword evidence="3" id="KW-1185">Reference proteome</keyword>
<evidence type="ECO:0000256" key="1">
    <source>
        <dbReference type="SAM" id="Phobius"/>
    </source>
</evidence>
<feature type="transmembrane region" description="Helical" evidence="1">
    <location>
        <begin position="81"/>
        <end position="103"/>
    </location>
</feature>
<name>A0ABP1PUU3_9HEXA</name>
<comment type="caution">
    <text evidence="2">The sequence shown here is derived from an EMBL/GenBank/DDBJ whole genome shotgun (WGS) entry which is preliminary data.</text>
</comment>
<keyword evidence="1" id="KW-0472">Membrane</keyword>
<evidence type="ECO:0000313" key="3">
    <source>
        <dbReference type="Proteomes" id="UP001642540"/>
    </source>
</evidence>